<reference evidence="11 13" key="3">
    <citation type="submission" date="2017-11" db="EMBL/GenBank/DDBJ databases">
        <title>De-novo sequencing of pomegranate (Punica granatum L.) genome.</title>
        <authorList>
            <person name="Akparov Z."/>
            <person name="Amiraslanov A."/>
            <person name="Hajiyeva S."/>
            <person name="Abbasov M."/>
            <person name="Kaur K."/>
            <person name="Hamwieh A."/>
            <person name="Solovyev V."/>
            <person name="Salamov A."/>
            <person name="Braich B."/>
            <person name="Kosarev P."/>
            <person name="Mahmoud A."/>
            <person name="Hajiyev E."/>
            <person name="Babayeva S."/>
            <person name="Izzatullayeva V."/>
            <person name="Mammadov A."/>
            <person name="Mammadov A."/>
            <person name="Sharifova S."/>
            <person name="Ojaghi J."/>
            <person name="Eynullazada K."/>
            <person name="Bayramov B."/>
            <person name="Abdulazimova A."/>
            <person name="Shahmuradov I."/>
        </authorList>
    </citation>
    <scope>NUCLEOTIDE SEQUENCE [LARGE SCALE GENOMIC DNA]</scope>
    <source>
        <strain evidence="11">AG2017</strain>
        <strain evidence="13">cv. AG2017</strain>
        <tissue evidence="11">Leaf</tissue>
    </source>
</reference>
<feature type="domain" description="HTH myb-type" evidence="9">
    <location>
        <begin position="19"/>
        <end position="65"/>
    </location>
</feature>
<feature type="region of interest" description="Disordered" evidence="7">
    <location>
        <begin position="1"/>
        <end position="22"/>
    </location>
</feature>
<dbReference type="PANTHER" id="PTHR45614">
    <property type="entry name" value="MYB PROTEIN-RELATED"/>
    <property type="match status" value="1"/>
</dbReference>
<evidence type="ECO:0000313" key="11">
    <source>
        <dbReference type="EMBL" id="PKI45044.1"/>
    </source>
</evidence>
<dbReference type="InterPro" id="IPR009057">
    <property type="entry name" value="Homeodomain-like_sf"/>
</dbReference>
<evidence type="ECO:0000256" key="1">
    <source>
        <dbReference type="ARBA" id="ARBA00004123"/>
    </source>
</evidence>
<dbReference type="FunFam" id="1.10.10.60:FF:000060">
    <property type="entry name" value="MYB transcription factor"/>
    <property type="match status" value="1"/>
</dbReference>
<evidence type="ECO:0000313" key="13">
    <source>
        <dbReference type="Proteomes" id="UP000233551"/>
    </source>
</evidence>
<comment type="caution">
    <text evidence="10">The sequence shown here is derived from an EMBL/GenBank/DDBJ whole genome shotgun (WGS) entry which is preliminary data.</text>
</comment>
<evidence type="ECO:0000259" key="9">
    <source>
        <dbReference type="PROSITE" id="PS51294"/>
    </source>
</evidence>
<reference evidence="12" key="1">
    <citation type="journal article" date="2017" name="Plant J.">
        <title>The pomegranate (Punica granatum L.) genome and the genomics of punicalagin biosynthesis.</title>
        <authorList>
            <person name="Qin G."/>
            <person name="Xu C."/>
            <person name="Ming R."/>
            <person name="Tang H."/>
            <person name="Guyot R."/>
            <person name="Kramer E.M."/>
            <person name="Hu Y."/>
            <person name="Yi X."/>
            <person name="Qi Y."/>
            <person name="Xu X."/>
            <person name="Gao Z."/>
            <person name="Pan H."/>
            <person name="Jian J."/>
            <person name="Tian Y."/>
            <person name="Yue Z."/>
            <person name="Xu Y."/>
        </authorList>
    </citation>
    <scope>NUCLEOTIDE SEQUENCE [LARGE SCALE GENOMIC DNA]</scope>
    <source>
        <strain evidence="12">cv. Dabenzi</strain>
    </source>
</reference>
<dbReference type="InterPro" id="IPR017930">
    <property type="entry name" value="Myb_dom"/>
</dbReference>
<evidence type="ECO:0000256" key="7">
    <source>
        <dbReference type="SAM" id="MobiDB-lite"/>
    </source>
</evidence>
<dbReference type="InterPro" id="IPR001005">
    <property type="entry name" value="SANT/Myb"/>
</dbReference>
<dbReference type="PANTHER" id="PTHR45614:SF221">
    <property type="entry name" value="MYB DOMAIN PROTEIN 110"/>
    <property type="match status" value="1"/>
</dbReference>
<evidence type="ECO:0000256" key="2">
    <source>
        <dbReference type="ARBA" id="ARBA00022737"/>
    </source>
</evidence>
<dbReference type="STRING" id="22663.A0A218VVL3"/>
<evidence type="ECO:0000256" key="6">
    <source>
        <dbReference type="ARBA" id="ARBA00023242"/>
    </source>
</evidence>
<keyword evidence="3" id="KW-0805">Transcription regulation</keyword>
<gene>
    <name evidence="10" type="ORF">CDL15_Pgr024779</name>
    <name evidence="11" type="ORF">CRG98_034566</name>
</gene>
<dbReference type="FunFam" id="1.10.10.60:FF:000356">
    <property type="entry name" value="MYB transcription factor"/>
    <property type="match status" value="1"/>
</dbReference>
<dbReference type="GO" id="GO:0005634">
    <property type="term" value="C:nucleus"/>
    <property type="evidence" value="ECO:0007669"/>
    <property type="project" value="UniProtKB-SubCell"/>
</dbReference>
<evidence type="ECO:0000256" key="5">
    <source>
        <dbReference type="ARBA" id="ARBA00023163"/>
    </source>
</evidence>
<feature type="domain" description="HTH myb-type" evidence="9">
    <location>
        <begin position="66"/>
        <end position="120"/>
    </location>
</feature>
<keyword evidence="5" id="KW-0804">Transcription</keyword>
<evidence type="ECO:0000259" key="8">
    <source>
        <dbReference type="PROSITE" id="PS50090"/>
    </source>
</evidence>
<keyword evidence="4" id="KW-0238">DNA-binding</keyword>
<dbReference type="AlphaFoldDB" id="A0A218VVL3"/>
<evidence type="ECO:0000313" key="12">
    <source>
        <dbReference type="Proteomes" id="UP000197138"/>
    </source>
</evidence>
<proteinExistence type="predicted"/>
<dbReference type="EMBL" id="PGOL01002791">
    <property type="protein sequence ID" value="PKI45044.1"/>
    <property type="molecule type" value="Genomic_DNA"/>
</dbReference>
<dbReference type="InterPro" id="IPR050560">
    <property type="entry name" value="MYB_TF"/>
</dbReference>
<dbReference type="Proteomes" id="UP000233551">
    <property type="component" value="Unassembled WGS sequence"/>
</dbReference>
<accession>A0A218VVL3</accession>
<dbReference type="PROSITE" id="PS50090">
    <property type="entry name" value="MYB_LIKE"/>
    <property type="match status" value="2"/>
</dbReference>
<keyword evidence="2" id="KW-0677">Repeat</keyword>
<sequence>MDEFGDEGKVAGGAAGCPRGHWRPAEDEKLRQLVEQYGPQNWNSIAEKLQGRSGKSCRLRWFNQLDPRINRRPFTEEEEERLLAAHRVHGNKWALIARLFPGRTDNAVKNHWHVIMARKQREQSKLSAKRGSGQPNSSSSMTDSSKAMFCRKPQELQEEVINSCFKFESSGRTRFFEFQNPGSKDRIPVLPSLMSSSPSWTSTPRMVPVSSSLDFFEKERRGQVLNFPNSSMHRGHIEASTGLDFLNYRRFDPGHFGNFRVGRSYGSTGEAATIRDQTSNFSNDQAFLRWEVNSRQVQVGGDQNESVKLRKDVPFIDFLGVGVSTS</sequence>
<name>A0A218VVL3_PUNGR</name>
<evidence type="ECO:0000256" key="3">
    <source>
        <dbReference type="ARBA" id="ARBA00023015"/>
    </source>
</evidence>
<feature type="domain" description="Myb-like" evidence="8">
    <location>
        <begin position="66"/>
        <end position="116"/>
    </location>
</feature>
<dbReference type="Gene3D" id="1.10.10.60">
    <property type="entry name" value="Homeodomain-like"/>
    <property type="match status" value="2"/>
</dbReference>
<feature type="domain" description="Myb-like" evidence="8">
    <location>
        <begin position="19"/>
        <end position="65"/>
    </location>
</feature>
<evidence type="ECO:0000313" key="10">
    <source>
        <dbReference type="EMBL" id="OWM63942.1"/>
    </source>
</evidence>
<dbReference type="GO" id="GO:0000981">
    <property type="term" value="F:DNA-binding transcription factor activity, RNA polymerase II-specific"/>
    <property type="evidence" value="ECO:0007669"/>
    <property type="project" value="TreeGrafter"/>
</dbReference>
<evidence type="ECO:0000256" key="4">
    <source>
        <dbReference type="ARBA" id="ARBA00023125"/>
    </source>
</evidence>
<dbReference type="Proteomes" id="UP000197138">
    <property type="component" value="Unassembled WGS sequence"/>
</dbReference>
<comment type="subcellular location">
    <subcellularLocation>
        <location evidence="1">Nucleus</location>
    </subcellularLocation>
</comment>
<dbReference type="EMBL" id="MTKT01005852">
    <property type="protein sequence ID" value="OWM63942.1"/>
    <property type="molecule type" value="Genomic_DNA"/>
</dbReference>
<protein>
    <recommendedName>
        <fullName evidence="14">Transcription factor MYB52-like</fullName>
    </recommendedName>
</protein>
<feature type="region of interest" description="Disordered" evidence="7">
    <location>
        <begin position="119"/>
        <end position="147"/>
    </location>
</feature>
<keyword evidence="13" id="KW-1185">Reference proteome</keyword>
<dbReference type="GO" id="GO:0000978">
    <property type="term" value="F:RNA polymerase II cis-regulatory region sequence-specific DNA binding"/>
    <property type="evidence" value="ECO:0007669"/>
    <property type="project" value="TreeGrafter"/>
</dbReference>
<reference evidence="10" key="2">
    <citation type="submission" date="2017-06" db="EMBL/GenBank/DDBJ databases">
        <title>The pomegranate genome and the genomics of punicalagin biosynthesis.</title>
        <authorList>
            <person name="Xu C."/>
        </authorList>
    </citation>
    <scope>NUCLEOTIDE SEQUENCE [LARGE SCALE GENOMIC DNA]</scope>
    <source>
        <tissue evidence="10">Fresh leaf</tissue>
    </source>
</reference>
<dbReference type="SMART" id="SM00717">
    <property type="entry name" value="SANT"/>
    <property type="match status" value="2"/>
</dbReference>
<dbReference type="SUPFAM" id="SSF46689">
    <property type="entry name" value="Homeodomain-like"/>
    <property type="match status" value="1"/>
</dbReference>
<dbReference type="PROSITE" id="PS51294">
    <property type="entry name" value="HTH_MYB"/>
    <property type="match status" value="2"/>
</dbReference>
<dbReference type="Pfam" id="PF13921">
    <property type="entry name" value="Myb_DNA-bind_6"/>
    <property type="match status" value="1"/>
</dbReference>
<evidence type="ECO:0008006" key="14">
    <source>
        <dbReference type="Google" id="ProtNLM"/>
    </source>
</evidence>
<organism evidence="10 12">
    <name type="scientific">Punica granatum</name>
    <name type="common">Pomegranate</name>
    <dbReference type="NCBI Taxonomy" id="22663"/>
    <lineage>
        <taxon>Eukaryota</taxon>
        <taxon>Viridiplantae</taxon>
        <taxon>Streptophyta</taxon>
        <taxon>Embryophyta</taxon>
        <taxon>Tracheophyta</taxon>
        <taxon>Spermatophyta</taxon>
        <taxon>Magnoliopsida</taxon>
        <taxon>eudicotyledons</taxon>
        <taxon>Gunneridae</taxon>
        <taxon>Pentapetalae</taxon>
        <taxon>rosids</taxon>
        <taxon>malvids</taxon>
        <taxon>Myrtales</taxon>
        <taxon>Lythraceae</taxon>
        <taxon>Punica</taxon>
    </lineage>
</organism>
<keyword evidence="6" id="KW-0539">Nucleus</keyword>
<dbReference type="CDD" id="cd00167">
    <property type="entry name" value="SANT"/>
    <property type="match status" value="2"/>
</dbReference>